<evidence type="ECO:0000313" key="1">
    <source>
        <dbReference type="EMBL" id="CAA0117183.1"/>
    </source>
</evidence>
<evidence type="ECO:0000313" key="2">
    <source>
        <dbReference type="Proteomes" id="UP000434580"/>
    </source>
</evidence>
<dbReference type="EMBL" id="CACSII010000019">
    <property type="protein sequence ID" value="CAA0117183.1"/>
    <property type="molecule type" value="Genomic_DNA"/>
</dbReference>
<accession>A0A5S9QHN0</accession>
<dbReference type="PIRSF" id="PIRSF012293">
    <property type="entry name" value="EutA"/>
    <property type="match status" value="1"/>
</dbReference>
<name>A0A5S9QHN0_9GAMM</name>
<dbReference type="Proteomes" id="UP000434580">
    <property type="component" value="Unassembled WGS sequence"/>
</dbReference>
<reference evidence="1 2" key="1">
    <citation type="submission" date="2019-11" db="EMBL/GenBank/DDBJ databases">
        <authorList>
            <person name="Holert J."/>
        </authorList>
    </citation>
    <scope>NUCLEOTIDE SEQUENCE [LARGE SCALE GENOMIC DNA]</scope>
    <source>
        <strain evidence="1">BC5_2</strain>
    </source>
</reference>
<gene>
    <name evidence="1" type="ORF">DPBNPPHM_02214</name>
</gene>
<protein>
    <recommendedName>
        <fullName evidence="3">Reactivating factor for ethanolamine ammonia lyase</fullName>
    </recommendedName>
</protein>
<dbReference type="InterPro" id="IPR009377">
    <property type="entry name" value="EutA"/>
</dbReference>
<dbReference type="InterPro" id="IPR043129">
    <property type="entry name" value="ATPase_NBD"/>
</dbReference>
<organism evidence="1 2">
    <name type="scientific">BD1-7 clade bacterium</name>
    <dbReference type="NCBI Taxonomy" id="2029982"/>
    <lineage>
        <taxon>Bacteria</taxon>
        <taxon>Pseudomonadati</taxon>
        <taxon>Pseudomonadota</taxon>
        <taxon>Gammaproteobacteria</taxon>
        <taxon>Cellvibrionales</taxon>
        <taxon>Spongiibacteraceae</taxon>
        <taxon>BD1-7 clade</taxon>
    </lineage>
</organism>
<evidence type="ECO:0008006" key="3">
    <source>
        <dbReference type="Google" id="ProtNLM"/>
    </source>
</evidence>
<sequence>MDRKTLHSVGIDIGTTTTQVIFSRLTLVNRAPATQVPQYEFIEREIAYESPVSFTPIDSSGVIDAERLQAFIHKQFAAAGLALKAIETGAIIITGETSKAHNAREAIMDLADQLGDFVVATAGPHLESIIAGRGSGAAEYAKAHHKCVLNIDIGGGTSNYVVFKGDRVVDTACLNVGGRLLEVSADGGVSRIHKPARMIVDDLFGPQIKESDMTPDHIRRVACRMAEMVVEVACGKQSSLATRLLMTESLKPHHEYDAVFLSGGVGACYYQSTTAPIAAHQFNDVGPLLAEELMKNAQLNGENIMVPIQTLRATVIGAGAYSLSLSGSTIWLKTADLPIRNVPVVHPNIDWQSEAPAVCEETLTAANRMDLDLINDRYAISLDASMPMTYTAVLRASEQLAEFYQRHGNRKAPALLVVQNDIGKVLGMELGPLLAPQELAVIDEVVTHDGDYIDIGESYFGGEIVPLTVKSLAFPS</sequence>
<dbReference type="Pfam" id="PF06277">
    <property type="entry name" value="EutA"/>
    <property type="match status" value="1"/>
</dbReference>
<dbReference type="AlphaFoldDB" id="A0A5S9QHN0"/>
<dbReference type="PANTHER" id="PTHR32432">
    <property type="entry name" value="CELL DIVISION PROTEIN FTSA-RELATED"/>
    <property type="match status" value="1"/>
</dbReference>
<dbReference type="SUPFAM" id="SSF53067">
    <property type="entry name" value="Actin-like ATPase domain"/>
    <property type="match status" value="1"/>
</dbReference>
<proteinExistence type="predicted"/>
<dbReference type="PANTHER" id="PTHR32432:SF13">
    <property type="entry name" value="ETHANOLAMINE AMMONIA-LYASE REACTIVASE EUTA"/>
    <property type="match status" value="1"/>
</dbReference>
<dbReference type="InterPro" id="IPR050696">
    <property type="entry name" value="FtsA/MreB"/>
</dbReference>
<dbReference type="OrthoDB" id="1542at2"/>